<dbReference type="EMBL" id="JALIRP010000012">
    <property type="protein sequence ID" value="MCJ8014578.1"/>
    <property type="molecule type" value="Genomic_DNA"/>
</dbReference>
<dbReference type="InterPro" id="IPR009057">
    <property type="entry name" value="Homeodomain-like_sf"/>
</dbReference>
<accession>A0A9X1WW06</accession>
<sequence length="410" mass="47454">MERTIGDDTYWLCRLLHDNLQLPVRLLRNDHTVEAVFDSEQARHPLDPDSMTVLAGIFADDSLCDKPCYSKWNGFDQYVWLRFGESCGRIGAIVIGPATSSIVTDKMLEGFLYDNSISGIHLDSLREYYRQLPVRYQKSMLHAGTLLYYLVYRQPIDVTEVIDCSVPFHRLIGMNEVLERSLTDRRLNLNFHHHLNAVRMLMQCVKEGRKEEIVRYYDLIPRENAGVLSRRSQIRNEKNLAICVVTHAMQAAIDGGLYREVAFTASDLWIQHIEDLHYVEEVAKAIQEVLFDFAERVSRQRVSRCSKPVAVCQNYIFNRIYEPIKLTELAEEAGVHPAYLSKLFKQETGMTVSEYIHRQKVEEAKKMLDLTNESPLEVASLLNFHDQSHFTKVFKKYAGITPKQYKDRAV</sequence>
<evidence type="ECO:0000256" key="1">
    <source>
        <dbReference type="ARBA" id="ARBA00023015"/>
    </source>
</evidence>
<reference evidence="5" key="1">
    <citation type="submission" date="2022-04" db="EMBL/GenBank/DDBJ databases">
        <title>Paenibacillus mangrovi sp. nov., a novel endophytic bacterium isolated from bark of Kandelia candel.</title>
        <authorList>
            <person name="Tuo L."/>
        </authorList>
    </citation>
    <scope>NUCLEOTIDE SEQUENCE</scope>
    <source>
        <strain evidence="5">KQZ6P-2</strain>
    </source>
</reference>
<dbReference type="PANTHER" id="PTHR43280:SF34">
    <property type="entry name" value="ARAC-FAMILY TRANSCRIPTIONAL REGULATOR"/>
    <property type="match status" value="1"/>
</dbReference>
<dbReference type="Pfam" id="PF12833">
    <property type="entry name" value="HTH_18"/>
    <property type="match status" value="1"/>
</dbReference>
<dbReference type="PANTHER" id="PTHR43280">
    <property type="entry name" value="ARAC-FAMILY TRANSCRIPTIONAL REGULATOR"/>
    <property type="match status" value="1"/>
</dbReference>
<protein>
    <submittedName>
        <fullName evidence="5">AraC family transcriptional regulator</fullName>
    </submittedName>
</protein>
<evidence type="ECO:0000256" key="2">
    <source>
        <dbReference type="ARBA" id="ARBA00023125"/>
    </source>
</evidence>
<proteinExistence type="predicted"/>
<dbReference type="Gene3D" id="1.10.10.60">
    <property type="entry name" value="Homeodomain-like"/>
    <property type="match status" value="2"/>
</dbReference>
<evidence type="ECO:0000259" key="4">
    <source>
        <dbReference type="PROSITE" id="PS01124"/>
    </source>
</evidence>
<keyword evidence="3" id="KW-0804">Transcription</keyword>
<name>A0A9X1WW06_9BACL</name>
<keyword evidence="1" id="KW-0805">Transcription regulation</keyword>
<dbReference type="GO" id="GO:0043565">
    <property type="term" value="F:sequence-specific DNA binding"/>
    <property type="evidence" value="ECO:0007669"/>
    <property type="project" value="InterPro"/>
</dbReference>
<keyword evidence="2" id="KW-0238">DNA-binding</keyword>
<dbReference type="PROSITE" id="PS01124">
    <property type="entry name" value="HTH_ARAC_FAMILY_2"/>
    <property type="match status" value="1"/>
</dbReference>
<keyword evidence="6" id="KW-1185">Reference proteome</keyword>
<evidence type="ECO:0000256" key="3">
    <source>
        <dbReference type="ARBA" id="ARBA00023163"/>
    </source>
</evidence>
<dbReference type="InterPro" id="IPR018060">
    <property type="entry name" value="HTH_AraC"/>
</dbReference>
<dbReference type="AlphaFoldDB" id="A0A9X1WW06"/>
<comment type="caution">
    <text evidence="5">The sequence shown here is derived from an EMBL/GenBank/DDBJ whole genome shotgun (WGS) entry which is preliminary data.</text>
</comment>
<dbReference type="Proteomes" id="UP001139347">
    <property type="component" value="Unassembled WGS sequence"/>
</dbReference>
<dbReference type="RefSeq" id="WP_244729402.1">
    <property type="nucleotide sequence ID" value="NZ_JALIRP010000012.1"/>
</dbReference>
<organism evidence="5 6">
    <name type="scientific">Paenibacillus mangrovi</name>
    <dbReference type="NCBI Taxonomy" id="2931978"/>
    <lineage>
        <taxon>Bacteria</taxon>
        <taxon>Bacillati</taxon>
        <taxon>Bacillota</taxon>
        <taxon>Bacilli</taxon>
        <taxon>Bacillales</taxon>
        <taxon>Paenibacillaceae</taxon>
        <taxon>Paenibacillus</taxon>
    </lineage>
</organism>
<evidence type="ECO:0000313" key="5">
    <source>
        <dbReference type="EMBL" id="MCJ8014578.1"/>
    </source>
</evidence>
<dbReference type="SMART" id="SM00342">
    <property type="entry name" value="HTH_ARAC"/>
    <property type="match status" value="1"/>
</dbReference>
<feature type="domain" description="HTH araC/xylS-type" evidence="4">
    <location>
        <begin position="310"/>
        <end position="408"/>
    </location>
</feature>
<evidence type="ECO:0000313" key="6">
    <source>
        <dbReference type="Proteomes" id="UP001139347"/>
    </source>
</evidence>
<dbReference type="SUPFAM" id="SSF46689">
    <property type="entry name" value="Homeodomain-like"/>
    <property type="match status" value="2"/>
</dbReference>
<gene>
    <name evidence="5" type="ORF">MUG84_23030</name>
</gene>
<dbReference type="GO" id="GO:0003700">
    <property type="term" value="F:DNA-binding transcription factor activity"/>
    <property type="evidence" value="ECO:0007669"/>
    <property type="project" value="InterPro"/>
</dbReference>